<dbReference type="GO" id="GO:0016020">
    <property type="term" value="C:membrane"/>
    <property type="evidence" value="ECO:0007669"/>
    <property type="project" value="UniProtKB-SubCell"/>
</dbReference>
<evidence type="ECO:0000313" key="9">
    <source>
        <dbReference type="Proteomes" id="UP000253940"/>
    </source>
</evidence>
<dbReference type="SUPFAM" id="SSF53850">
    <property type="entry name" value="Periplasmic binding protein-like II"/>
    <property type="match status" value="1"/>
</dbReference>
<dbReference type="PANTHER" id="PTHR30429:SF1">
    <property type="entry name" value="D-METHIONINE-BINDING LIPOPROTEIN METQ-RELATED"/>
    <property type="match status" value="1"/>
</dbReference>
<comment type="subcellular location">
    <subcellularLocation>
        <location evidence="1">Membrane</location>
        <topology evidence="1">Lipid-anchor</topology>
    </subcellularLocation>
</comment>
<protein>
    <submittedName>
        <fullName evidence="8">Methionine transporter</fullName>
    </submittedName>
</protein>
<evidence type="ECO:0000256" key="5">
    <source>
        <dbReference type="ARBA" id="ARBA00023139"/>
    </source>
</evidence>
<keyword evidence="5" id="KW-0564">Palmitate</keyword>
<dbReference type="Proteomes" id="UP000253940">
    <property type="component" value="Chromosome"/>
</dbReference>
<comment type="similarity">
    <text evidence="2">Belongs to the NlpA lipoprotein family.</text>
</comment>
<dbReference type="AlphaFoldDB" id="A0A345P7T0"/>
<reference evidence="8 9" key="1">
    <citation type="submission" date="2018-07" db="EMBL/GenBank/DDBJ databases">
        <title>Genome sequencing of Moraxellaceae gen. HYN0046.</title>
        <authorList>
            <person name="Kim M."/>
            <person name="Yi H."/>
        </authorList>
    </citation>
    <scope>NUCLEOTIDE SEQUENCE [LARGE SCALE GENOMIC DNA]</scope>
    <source>
        <strain evidence="8 9">HYN0046</strain>
    </source>
</reference>
<organism evidence="8 9">
    <name type="scientific">Aquirhabdus parva</name>
    <dbReference type="NCBI Taxonomy" id="2283318"/>
    <lineage>
        <taxon>Bacteria</taxon>
        <taxon>Pseudomonadati</taxon>
        <taxon>Pseudomonadota</taxon>
        <taxon>Gammaproteobacteria</taxon>
        <taxon>Moraxellales</taxon>
        <taxon>Moraxellaceae</taxon>
        <taxon>Aquirhabdus</taxon>
    </lineage>
</organism>
<keyword evidence="3" id="KW-0732">Signal</keyword>
<evidence type="ECO:0000256" key="1">
    <source>
        <dbReference type="ARBA" id="ARBA00004635"/>
    </source>
</evidence>
<dbReference type="PANTHER" id="PTHR30429">
    <property type="entry name" value="D-METHIONINE-BINDING LIPOPROTEIN METQ"/>
    <property type="match status" value="1"/>
</dbReference>
<keyword evidence="7" id="KW-0812">Transmembrane</keyword>
<dbReference type="KEGG" id="mbah:HYN46_11095"/>
<evidence type="ECO:0000313" key="8">
    <source>
        <dbReference type="EMBL" id="AXI03339.1"/>
    </source>
</evidence>
<evidence type="ECO:0000256" key="3">
    <source>
        <dbReference type="ARBA" id="ARBA00022729"/>
    </source>
</evidence>
<dbReference type="OrthoDB" id="9812878at2"/>
<keyword evidence="9" id="KW-1185">Reference proteome</keyword>
<gene>
    <name evidence="8" type="ORF">HYN46_11095</name>
</gene>
<keyword evidence="7" id="KW-1133">Transmembrane helix</keyword>
<evidence type="ECO:0000256" key="4">
    <source>
        <dbReference type="ARBA" id="ARBA00023136"/>
    </source>
</evidence>
<evidence type="ECO:0000256" key="2">
    <source>
        <dbReference type="ARBA" id="ARBA00008973"/>
    </source>
</evidence>
<dbReference type="InterPro" id="IPR004872">
    <property type="entry name" value="Lipoprotein_NlpA"/>
</dbReference>
<dbReference type="Gene3D" id="3.40.190.10">
    <property type="entry name" value="Periplasmic binding protein-like II"/>
    <property type="match status" value="2"/>
</dbReference>
<keyword evidence="6" id="KW-0449">Lipoprotein</keyword>
<accession>A0A345P7T0</accession>
<keyword evidence="4 7" id="KW-0472">Membrane</keyword>
<name>A0A345P7T0_9GAMM</name>
<evidence type="ECO:0000256" key="7">
    <source>
        <dbReference type="SAM" id="Phobius"/>
    </source>
</evidence>
<sequence>MTNSSSPSTKRKKNIIYGVIVVVILIVAAAFYKIHHQSHQVLKIGITSSFAHQFEVAAEEAKKEGLNVEIIEFSDWNTPNLTLEHGDIDANYFQHQPFLTNAIKEGHLHLKPYAIGNVSNVGLYSKKYDRLDALPAHSTIAIPNDPVNQGRALLLLQQGHLIKLNPDAGYLAGLHDITDNPKQFKFVEVEGVQLARALSDVDLAFGYPHYLVVSKAFDPNKALLFDDIKNSNLYAIQFVVNDKFNDDGRLKKFVEIYRTSPVVKAALDHDFGKLYHPAW</sequence>
<dbReference type="RefSeq" id="WP_114899448.1">
    <property type="nucleotide sequence ID" value="NZ_CP031222.1"/>
</dbReference>
<feature type="transmembrane region" description="Helical" evidence="7">
    <location>
        <begin position="15"/>
        <end position="34"/>
    </location>
</feature>
<dbReference type="EMBL" id="CP031222">
    <property type="protein sequence ID" value="AXI03339.1"/>
    <property type="molecule type" value="Genomic_DNA"/>
</dbReference>
<proteinExistence type="inferred from homology"/>
<evidence type="ECO:0000256" key="6">
    <source>
        <dbReference type="ARBA" id="ARBA00023288"/>
    </source>
</evidence>
<dbReference type="Pfam" id="PF03180">
    <property type="entry name" value="Lipoprotein_9"/>
    <property type="match status" value="1"/>
</dbReference>